<organism evidence="6 7">
    <name type="scientific">Pseudonocardia tropica</name>
    <dbReference type="NCBI Taxonomy" id="681289"/>
    <lineage>
        <taxon>Bacteria</taxon>
        <taxon>Bacillati</taxon>
        <taxon>Actinomycetota</taxon>
        <taxon>Actinomycetes</taxon>
        <taxon>Pseudonocardiales</taxon>
        <taxon>Pseudonocardiaceae</taxon>
        <taxon>Pseudonocardia</taxon>
    </lineage>
</organism>
<dbReference type="InterPro" id="IPR003018">
    <property type="entry name" value="GAF"/>
</dbReference>
<accession>A0ABV1K2Y9</accession>
<dbReference type="EMBL" id="JBEDNP010000082">
    <property type="protein sequence ID" value="MEQ3542580.1"/>
    <property type="molecule type" value="Genomic_DNA"/>
</dbReference>
<evidence type="ECO:0000256" key="2">
    <source>
        <dbReference type="ARBA" id="ARBA00022777"/>
    </source>
</evidence>
<keyword evidence="2" id="KW-0418">Kinase</keyword>
<dbReference type="SMART" id="SM01012">
    <property type="entry name" value="ANTAR"/>
    <property type="match status" value="1"/>
</dbReference>
<evidence type="ECO:0000313" key="7">
    <source>
        <dbReference type="Proteomes" id="UP001464923"/>
    </source>
</evidence>
<reference evidence="6 7" key="1">
    <citation type="submission" date="2024-03" db="EMBL/GenBank/DDBJ databases">
        <title>Draft genome sequence of Pseudonocardia tropica JCM 19149.</title>
        <authorList>
            <person name="Butdee W."/>
            <person name="Duangmal K."/>
        </authorList>
    </citation>
    <scope>NUCLEOTIDE SEQUENCE [LARGE SCALE GENOMIC DNA]</scope>
    <source>
        <strain evidence="6 7">JCM 19149</strain>
    </source>
</reference>
<gene>
    <name evidence="6" type="ORF">WHI96_27625</name>
</gene>
<dbReference type="PROSITE" id="PS50921">
    <property type="entry name" value="ANTAR"/>
    <property type="match status" value="1"/>
</dbReference>
<dbReference type="Pfam" id="PF13185">
    <property type="entry name" value="GAF_2"/>
    <property type="match status" value="1"/>
</dbReference>
<evidence type="ECO:0000256" key="4">
    <source>
        <dbReference type="ARBA" id="ARBA00023163"/>
    </source>
</evidence>
<protein>
    <submittedName>
        <fullName evidence="6">ANTAR domain-containing protein</fullName>
    </submittedName>
</protein>
<dbReference type="Gene3D" id="3.30.450.40">
    <property type="match status" value="1"/>
</dbReference>
<dbReference type="Pfam" id="PF03861">
    <property type="entry name" value="ANTAR"/>
    <property type="match status" value="1"/>
</dbReference>
<dbReference type="InterPro" id="IPR011006">
    <property type="entry name" value="CheY-like_superfamily"/>
</dbReference>
<proteinExistence type="predicted"/>
<keyword evidence="7" id="KW-1185">Reference proteome</keyword>
<sequence length="169" mass="17610">MSAGFGQGPGGECARTGLPVLCPDLRRERSRWLVFATKAIAAGVGAAWALPIRHGDDTLGALLLLGPGTEDADLRVAEVLVEAAAVSLLRAAASERTAVETSQLRTALTSRVVVEQAKGMLAVHGSVDVGTAFACMRSHARRSGQPLRDLAAAIVRGDVDPAIILHVDR</sequence>
<evidence type="ECO:0000313" key="6">
    <source>
        <dbReference type="EMBL" id="MEQ3542580.1"/>
    </source>
</evidence>
<dbReference type="Gene3D" id="1.10.10.10">
    <property type="entry name" value="Winged helix-like DNA-binding domain superfamily/Winged helix DNA-binding domain"/>
    <property type="match status" value="1"/>
</dbReference>
<keyword evidence="4" id="KW-0804">Transcription</keyword>
<dbReference type="SUPFAM" id="SSF52172">
    <property type="entry name" value="CheY-like"/>
    <property type="match status" value="1"/>
</dbReference>
<dbReference type="InterPro" id="IPR005561">
    <property type="entry name" value="ANTAR"/>
</dbReference>
<dbReference type="SUPFAM" id="SSF55781">
    <property type="entry name" value="GAF domain-like"/>
    <property type="match status" value="1"/>
</dbReference>
<feature type="domain" description="ANTAR" evidence="5">
    <location>
        <begin position="94"/>
        <end position="155"/>
    </location>
</feature>
<evidence type="ECO:0000259" key="5">
    <source>
        <dbReference type="PROSITE" id="PS50921"/>
    </source>
</evidence>
<dbReference type="InterPro" id="IPR036388">
    <property type="entry name" value="WH-like_DNA-bd_sf"/>
</dbReference>
<evidence type="ECO:0000256" key="3">
    <source>
        <dbReference type="ARBA" id="ARBA00023015"/>
    </source>
</evidence>
<keyword evidence="1" id="KW-0808">Transferase</keyword>
<evidence type="ECO:0000256" key="1">
    <source>
        <dbReference type="ARBA" id="ARBA00022679"/>
    </source>
</evidence>
<dbReference type="RefSeq" id="WP_345643336.1">
    <property type="nucleotide sequence ID" value="NZ_BAABLY010000016.1"/>
</dbReference>
<comment type="caution">
    <text evidence="6">The sequence shown here is derived from an EMBL/GenBank/DDBJ whole genome shotgun (WGS) entry which is preliminary data.</text>
</comment>
<name>A0ABV1K2Y9_9PSEU</name>
<keyword evidence="3" id="KW-0805">Transcription regulation</keyword>
<dbReference type="Proteomes" id="UP001464923">
    <property type="component" value="Unassembled WGS sequence"/>
</dbReference>
<dbReference type="InterPro" id="IPR029016">
    <property type="entry name" value="GAF-like_dom_sf"/>
</dbReference>